<keyword evidence="1" id="KW-0378">Hydrolase</keyword>
<evidence type="ECO:0000256" key="1">
    <source>
        <dbReference type="ARBA" id="ARBA00022801"/>
    </source>
</evidence>
<dbReference type="Gene3D" id="3.40.50.1820">
    <property type="entry name" value="alpha/beta hydrolase"/>
    <property type="match status" value="1"/>
</dbReference>
<proteinExistence type="predicted"/>
<dbReference type="AlphaFoldDB" id="A0A4R6QDL7"/>
<dbReference type="SUPFAM" id="SSF53474">
    <property type="entry name" value="alpha/beta-Hydrolases"/>
    <property type="match status" value="1"/>
</dbReference>
<evidence type="ECO:0000259" key="3">
    <source>
        <dbReference type="Pfam" id="PF12740"/>
    </source>
</evidence>
<accession>A0A4R6QDL7</accession>
<sequence length="282" mass="29015">MEIRLKQLLMKRAALAAFLASSLFHGATHAQAIGPDPTAASLAADGPFAVSTQTASRATGFAGGTIYVPNTAGRYALVAFCPGFTNSQSAVAALGRRLATHGFVVVTMNTNSIFDFPASRATQLIAALNTVAAISTGPVVGKVDSARRMVAGYSMGGGGALIAARGNPSLRGAVALAPWSDSDKNFSTTTVPTAIVAGSADTTASPTDHATVFYNSMPTTTKKLLAIISGATHSFPTTSTPNQPASGYQIAWSKRFADQDVRYGPFLVTDSRLSSFASTGPF</sequence>
<feature type="domain" description="PET hydrolase/cutinase-like" evidence="3">
    <location>
        <begin position="27"/>
        <end position="272"/>
    </location>
</feature>
<evidence type="ECO:0000313" key="5">
    <source>
        <dbReference type="Proteomes" id="UP000295361"/>
    </source>
</evidence>
<keyword evidence="5" id="KW-1185">Reference proteome</keyword>
<dbReference type="GO" id="GO:0052689">
    <property type="term" value="F:carboxylic ester hydrolase activity"/>
    <property type="evidence" value="ECO:0007669"/>
    <property type="project" value="UniProtKB-ARBA"/>
</dbReference>
<evidence type="ECO:0000313" key="4">
    <source>
        <dbReference type="EMBL" id="TDP60485.1"/>
    </source>
</evidence>
<comment type="caution">
    <text evidence="4">The sequence shown here is derived from an EMBL/GenBank/DDBJ whole genome shotgun (WGS) entry which is preliminary data.</text>
</comment>
<protein>
    <submittedName>
        <fullName evidence="4">Cutinase</fullName>
    </submittedName>
</protein>
<dbReference type="EMBL" id="SNXS01000016">
    <property type="protein sequence ID" value="TDP60485.1"/>
    <property type="molecule type" value="Genomic_DNA"/>
</dbReference>
<dbReference type="InParanoid" id="A0A4R6QDL7"/>
<dbReference type="Proteomes" id="UP000295361">
    <property type="component" value="Unassembled WGS sequence"/>
</dbReference>
<dbReference type="PANTHER" id="PTHR22946:SF9">
    <property type="entry name" value="POLYKETIDE TRANSFERASE AF380"/>
    <property type="match status" value="1"/>
</dbReference>
<reference evidence="4 5" key="1">
    <citation type="submission" date="2019-03" db="EMBL/GenBank/DDBJ databases">
        <title>Genomic Encyclopedia of Type Strains, Phase IV (KMG-IV): sequencing the most valuable type-strain genomes for metagenomic binning, comparative biology and taxonomic classification.</title>
        <authorList>
            <person name="Goeker M."/>
        </authorList>
    </citation>
    <scope>NUCLEOTIDE SEQUENCE [LARGE SCALE GENOMIC DNA]</scope>
    <source>
        <strain evidence="4 5">DSM 16998</strain>
    </source>
</reference>
<organism evidence="4 5">
    <name type="scientific">Roseateles toxinivorans</name>
    <dbReference type="NCBI Taxonomy" id="270368"/>
    <lineage>
        <taxon>Bacteria</taxon>
        <taxon>Pseudomonadati</taxon>
        <taxon>Pseudomonadota</taxon>
        <taxon>Betaproteobacteria</taxon>
        <taxon>Burkholderiales</taxon>
        <taxon>Sphaerotilaceae</taxon>
        <taxon>Roseateles</taxon>
    </lineage>
</organism>
<evidence type="ECO:0000256" key="2">
    <source>
        <dbReference type="SAM" id="SignalP"/>
    </source>
</evidence>
<feature type="signal peptide" evidence="2">
    <location>
        <begin position="1"/>
        <end position="30"/>
    </location>
</feature>
<dbReference type="PANTHER" id="PTHR22946">
    <property type="entry name" value="DIENELACTONE HYDROLASE DOMAIN-CONTAINING PROTEIN-RELATED"/>
    <property type="match status" value="1"/>
</dbReference>
<dbReference type="InterPro" id="IPR029058">
    <property type="entry name" value="AB_hydrolase_fold"/>
</dbReference>
<dbReference type="Pfam" id="PF12740">
    <property type="entry name" value="PETase"/>
    <property type="match status" value="1"/>
</dbReference>
<dbReference type="InterPro" id="IPR050261">
    <property type="entry name" value="FrsA_esterase"/>
</dbReference>
<gene>
    <name evidence="4" type="ORF">DES47_11686</name>
</gene>
<keyword evidence="2" id="KW-0732">Signal</keyword>
<name>A0A4R6QDL7_9BURK</name>
<dbReference type="InterPro" id="IPR041127">
    <property type="entry name" value="PET_hydrolase/cutinase-like"/>
</dbReference>
<feature type="chain" id="PRO_5020518864" evidence="2">
    <location>
        <begin position="31"/>
        <end position="282"/>
    </location>
</feature>